<organism evidence="2">
    <name type="scientific">bioreactor metagenome</name>
    <dbReference type="NCBI Taxonomy" id="1076179"/>
    <lineage>
        <taxon>unclassified sequences</taxon>
        <taxon>metagenomes</taxon>
        <taxon>ecological metagenomes</taxon>
    </lineage>
</organism>
<dbReference type="PANTHER" id="PTHR33387">
    <property type="entry name" value="RMLC-LIKE JELLY ROLL FOLD PROTEIN"/>
    <property type="match status" value="1"/>
</dbReference>
<accession>A0A645D114</accession>
<dbReference type="CDD" id="cd06121">
    <property type="entry name" value="cupin_YML079wp"/>
    <property type="match status" value="1"/>
</dbReference>
<dbReference type="InterPro" id="IPR039935">
    <property type="entry name" value="YML079W-like"/>
</dbReference>
<gene>
    <name evidence="2" type="ORF">SDC9_129853</name>
</gene>
<reference evidence="2" key="1">
    <citation type="submission" date="2019-08" db="EMBL/GenBank/DDBJ databases">
        <authorList>
            <person name="Kucharzyk K."/>
            <person name="Murdoch R.W."/>
            <person name="Higgins S."/>
            <person name="Loffler F."/>
        </authorList>
    </citation>
    <scope>NUCLEOTIDE SEQUENCE</scope>
</reference>
<dbReference type="Pfam" id="PF06172">
    <property type="entry name" value="Cupin_5"/>
    <property type="match status" value="1"/>
</dbReference>
<dbReference type="InterPro" id="IPR009327">
    <property type="entry name" value="Cupin_DUF985"/>
</dbReference>
<sequence>MKGQAQALIQALGLEPLPGEGGFYRRVHTFTDKGLETGSVIYYLITVESFSSLHWLPDDEVWYFLEGDPVEQLVLHPDGRHSLLLLGKATEGRTPLSVVKGECWQGTKLQGQEGWALCATTMCPPYDSNTYRQGGTFLIDQYPACSHVKTFLGKEA</sequence>
<name>A0A645D114_9ZZZZ</name>
<dbReference type="InterPro" id="IPR011051">
    <property type="entry name" value="RmlC_Cupin_sf"/>
</dbReference>
<feature type="domain" description="DUF985" evidence="1">
    <location>
        <begin position="6"/>
        <end position="130"/>
    </location>
</feature>
<dbReference type="PANTHER" id="PTHR33387:SF3">
    <property type="entry name" value="DUF985 DOMAIN-CONTAINING PROTEIN"/>
    <property type="match status" value="1"/>
</dbReference>
<evidence type="ECO:0000313" key="2">
    <source>
        <dbReference type="EMBL" id="MPM82791.1"/>
    </source>
</evidence>
<proteinExistence type="predicted"/>
<dbReference type="EMBL" id="VSSQ01031764">
    <property type="protein sequence ID" value="MPM82791.1"/>
    <property type="molecule type" value="Genomic_DNA"/>
</dbReference>
<comment type="caution">
    <text evidence="2">The sequence shown here is derived from an EMBL/GenBank/DDBJ whole genome shotgun (WGS) entry which is preliminary data.</text>
</comment>
<protein>
    <recommendedName>
        <fullName evidence="1">DUF985 domain-containing protein</fullName>
    </recommendedName>
</protein>
<dbReference type="AlphaFoldDB" id="A0A645D114"/>
<dbReference type="SUPFAM" id="SSF51182">
    <property type="entry name" value="RmlC-like cupins"/>
    <property type="match status" value="1"/>
</dbReference>
<dbReference type="InterPro" id="IPR014710">
    <property type="entry name" value="RmlC-like_jellyroll"/>
</dbReference>
<dbReference type="Gene3D" id="2.60.120.10">
    <property type="entry name" value="Jelly Rolls"/>
    <property type="match status" value="1"/>
</dbReference>
<evidence type="ECO:0000259" key="1">
    <source>
        <dbReference type="Pfam" id="PF06172"/>
    </source>
</evidence>